<dbReference type="Proteomes" id="UP000258707">
    <property type="component" value="Chromosome"/>
</dbReference>
<dbReference type="AlphaFoldDB" id="A0A346PIY4"/>
<reference evidence="3" key="1">
    <citation type="submission" date="2017-10" db="EMBL/GenBank/DDBJ databases">
        <title>Phenotypic and genomic properties of facultatively anaerobic sulfur-reducing natronoarchaea from hypersaline soda lakes.</title>
        <authorList>
            <person name="Sorokin D.Y."/>
            <person name="Kublanov I.V."/>
            <person name="Roman P."/>
            <person name="Sinninghe Damste J.S."/>
            <person name="Golyshin P.N."/>
            <person name="Rojo D."/>
            <person name="Ciordia S."/>
            <person name="Mena Md.C."/>
            <person name="Ferrer M."/>
            <person name="Messina E."/>
            <person name="Smedile F."/>
            <person name="La Spada G."/>
            <person name="La Cono V."/>
            <person name="Yakimov M.M."/>
        </authorList>
    </citation>
    <scope>NUCLEOTIDE SEQUENCE [LARGE SCALE GENOMIC DNA]</scope>
    <source>
        <strain evidence="3">AArc1</strain>
    </source>
</reference>
<dbReference type="KEGG" id="nan:AArc1_3174"/>
<dbReference type="EMBL" id="CP024047">
    <property type="protein sequence ID" value="AXR79479.1"/>
    <property type="molecule type" value="Genomic_DNA"/>
</dbReference>
<evidence type="ECO:0000313" key="2">
    <source>
        <dbReference type="EMBL" id="AXR79479.1"/>
    </source>
</evidence>
<proteinExistence type="predicted"/>
<accession>A0A346PIY4</accession>
<organism evidence="2 3">
    <name type="scientific">Natrarchaeobaculum sulfurireducens</name>
    <dbReference type="NCBI Taxonomy" id="2044521"/>
    <lineage>
        <taxon>Archaea</taxon>
        <taxon>Methanobacteriati</taxon>
        <taxon>Methanobacteriota</taxon>
        <taxon>Stenosarchaea group</taxon>
        <taxon>Halobacteria</taxon>
        <taxon>Halobacteriales</taxon>
        <taxon>Natrialbaceae</taxon>
        <taxon>Natrarchaeobaculum</taxon>
    </lineage>
</organism>
<gene>
    <name evidence="2" type="ORF">AArc1_3174</name>
</gene>
<evidence type="ECO:0000313" key="3">
    <source>
        <dbReference type="Proteomes" id="UP000258707"/>
    </source>
</evidence>
<sequence>MPTEFSSPDATLGSLTCLGTDAVAVTDLQERLERATVPLPPTLSSLIDNDRVRHPEASDVGR</sequence>
<evidence type="ECO:0000256" key="1">
    <source>
        <dbReference type="SAM" id="MobiDB-lite"/>
    </source>
</evidence>
<feature type="compositionally biased region" description="Basic and acidic residues" evidence="1">
    <location>
        <begin position="48"/>
        <end position="62"/>
    </location>
</feature>
<feature type="region of interest" description="Disordered" evidence="1">
    <location>
        <begin position="40"/>
        <end position="62"/>
    </location>
</feature>
<name>A0A346PIY4_9EURY</name>
<protein>
    <submittedName>
        <fullName evidence="2">Uncharacterized protein</fullName>
    </submittedName>
</protein>